<keyword evidence="2" id="KW-1185">Reference proteome</keyword>
<comment type="caution">
    <text evidence="1">The sequence shown here is derived from an EMBL/GenBank/DDBJ whole genome shotgun (WGS) entry which is preliminary data.</text>
</comment>
<sequence>MNRNAKGALAAGAAVVVLLGGAGSYALWSDSGTNTPGNVSTGELDLTAQGTPSWTDVSTTGIVGGTAVDPTTDLLVPLDTWEYTSTYTAIATGKNMEAEVTVDPGTAGTPPTGVTVTPVATVDGTPAPGGSTVTITPGAPHTVVVKVTVAFADVGGQTSQNEAVDVSGMSVNLNQVRS</sequence>
<dbReference type="NCBIfam" id="TIGR04089">
    <property type="entry name" value="exp_by_SipW_III"/>
    <property type="match status" value="1"/>
</dbReference>
<evidence type="ECO:0000313" key="2">
    <source>
        <dbReference type="Proteomes" id="UP000247591"/>
    </source>
</evidence>
<accession>A0A318RFW8</accession>
<protein>
    <submittedName>
        <fullName evidence="1">Alternate signal-mediated exported protein</fullName>
    </submittedName>
</protein>
<dbReference type="InterPro" id="IPR023833">
    <property type="entry name" value="Signal_pept_SipW-depend-type"/>
</dbReference>
<dbReference type="EMBL" id="QJSP01000012">
    <property type="protein sequence ID" value="PYE14543.1"/>
    <property type="molecule type" value="Genomic_DNA"/>
</dbReference>
<dbReference type="RefSeq" id="WP_158539994.1">
    <property type="nucleotide sequence ID" value="NZ_QJSP01000012.1"/>
</dbReference>
<dbReference type="NCBIfam" id="TIGR04088">
    <property type="entry name" value="cognate_SipW"/>
    <property type="match status" value="1"/>
</dbReference>
<reference evidence="1 2" key="1">
    <citation type="submission" date="2018-06" db="EMBL/GenBank/DDBJ databases">
        <title>Genomic Encyclopedia of Type Strains, Phase IV (KMG-IV): sequencing the most valuable type-strain genomes for metagenomic binning, comparative biology and taxonomic classification.</title>
        <authorList>
            <person name="Goeker M."/>
        </authorList>
    </citation>
    <scope>NUCLEOTIDE SEQUENCE [LARGE SCALE GENOMIC DNA]</scope>
    <source>
        <strain evidence="1 2">DSM 45521</strain>
    </source>
</reference>
<organism evidence="1 2">
    <name type="scientific">Williamsia limnetica</name>
    <dbReference type="NCBI Taxonomy" id="882452"/>
    <lineage>
        <taxon>Bacteria</taxon>
        <taxon>Bacillati</taxon>
        <taxon>Actinomycetota</taxon>
        <taxon>Actinomycetes</taxon>
        <taxon>Mycobacteriales</taxon>
        <taxon>Nocardiaceae</taxon>
        <taxon>Williamsia</taxon>
    </lineage>
</organism>
<dbReference type="Proteomes" id="UP000247591">
    <property type="component" value="Unassembled WGS sequence"/>
</dbReference>
<dbReference type="OrthoDB" id="4578431at2"/>
<proteinExistence type="predicted"/>
<gene>
    <name evidence="1" type="ORF">DFR67_1123</name>
</gene>
<evidence type="ECO:0000313" key="1">
    <source>
        <dbReference type="EMBL" id="PYE14543.1"/>
    </source>
</evidence>
<dbReference type="AlphaFoldDB" id="A0A318RFW8"/>
<dbReference type="InterPro" id="IPR024006">
    <property type="entry name" value="Alt_signal_exp_actinobact"/>
</dbReference>
<name>A0A318RFW8_WILLI</name>